<organism evidence="4">
    <name type="scientific">Glycine max</name>
    <name type="common">Soybean</name>
    <name type="synonym">Glycine hispida</name>
    <dbReference type="NCBI Taxonomy" id="3847"/>
    <lineage>
        <taxon>Eukaryota</taxon>
        <taxon>Viridiplantae</taxon>
        <taxon>Streptophyta</taxon>
        <taxon>Embryophyta</taxon>
        <taxon>Tracheophyta</taxon>
        <taxon>Spermatophyta</taxon>
        <taxon>Magnoliopsida</taxon>
        <taxon>eudicotyledons</taxon>
        <taxon>Gunneridae</taxon>
        <taxon>Pentapetalae</taxon>
        <taxon>rosids</taxon>
        <taxon>fabids</taxon>
        <taxon>Fabales</taxon>
        <taxon>Fabaceae</taxon>
        <taxon>Papilionoideae</taxon>
        <taxon>50 kb inversion clade</taxon>
        <taxon>NPAAA clade</taxon>
        <taxon>indigoferoid/millettioid clade</taxon>
        <taxon>Phaseoleae</taxon>
        <taxon>Glycine</taxon>
        <taxon>Glycine subgen. Soja</taxon>
    </lineage>
</organism>
<accession>C6TEJ3</accession>
<sequence length="247" mass="27438">MVGSPCVYMKIPATDESISSMKEVISLGISVNATLIFCLPKYEAVIDAYLDGLESCGMTDLSKVSSAAAFYISRVDVTLDKKLEQIGTTEALDLKGKGAVARAVLAYQLYQKKFSGPRWERLENRGAKKQRLMWASTNVKNPSYPDTFYVNSLIGPDTISTLPVQALQAFMDHGILSRTLDAKVSEAQDIYNAIEKLGIDWSSVGSELEHEVLDSFTKSFDNVLECMQKKAKLRDFSRAYEPCFQDN</sequence>
<dbReference type="Pfam" id="PF00923">
    <property type="entry name" value="TAL_FSA"/>
    <property type="match status" value="1"/>
</dbReference>
<evidence type="ECO:0000256" key="1">
    <source>
        <dbReference type="ARBA" id="ARBA00003518"/>
    </source>
</evidence>
<evidence type="ECO:0000256" key="2">
    <source>
        <dbReference type="ARBA" id="ARBA00008426"/>
    </source>
</evidence>
<dbReference type="GO" id="GO:0005737">
    <property type="term" value="C:cytoplasm"/>
    <property type="evidence" value="ECO:0007669"/>
    <property type="project" value="InterPro"/>
</dbReference>
<dbReference type="InterPro" id="IPR001585">
    <property type="entry name" value="TAL/FSA"/>
</dbReference>
<dbReference type="GO" id="GO:0006098">
    <property type="term" value="P:pentose-phosphate shunt"/>
    <property type="evidence" value="ECO:0007669"/>
    <property type="project" value="UniProtKB-UniPathway"/>
</dbReference>
<dbReference type="HAMAP" id="MF_00493">
    <property type="entry name" value="Transaldolase_2"/>
    <property type="match status" value="1"/>
</dbReference>
<dbReference type="GO" id="GO:0005975">
    <property type="term" value="P:carbohydrate metabolic process"/>
    <property type="evidence" value="ECO:0007669"/>
    <property type="project" value="InterPro"/>
</dbReference>
<dbReference type="Gene3D" id="3.20.20.70">
    <property type="entry name" value="Aldolase class I"/>
    <property type="match status" value="1"/>
</dbReference>
<dbReference type="PANTHER" id="PTHR10683:SF33">
    <property type="entry name" value="TRANSALDOLASE"/>
    <property type="match status" value="1"/>
</dbReference>
<proteinExistence type="evidence at transcript level"/>
<evidence type="ECO:0000256" key="3">
    <source>
        <dbReference type="ARBA" id="ARBA00023270"/>
    </source>
</evidence>
<dbReference type="AlphaFoldDB" id="C6TEJ3"/>
<dbReference type="InterPro" id="IPR004732">
    <property type="entry name" value="Transaldolase_2"/>
</dbReference>
<dbReference type="SUPFAM" id="SSF51569">
    <property type="entry name" value="Aldolase"/>
    <property type="match status" value="1"/>
</dbReference>
<dbReference type="PANTHER" id="PTHR10683">
    <property type="entry name" value="TRANSALDOLASE"/>
    <property type="match status" value="1"/>
</dbReference>
<reference evidence="4" key="1">
    <citation type="submission" date="2009-08" db="EMBL/GenBank/DDBJ databases">
        <authorList>
            <person name="Cheung F."/>
            <person name="Xiao Y."/>
            <person name="Chan A."/>
            <person name="Moskal W."/>
            <person name="Town C.D."/>
        </authorList>
    </citation>
    <scope>NUCLEOTIDE SEQUENCE</scope>
</reference>
<dbReference type="GO" id="GO:0004801">
    <property type="term" value="F:transaldolase activity"/>
    <property type="evidence" value="ECO:0007669"/>
    <property type="project" value="InterPro"/>
</dbReference>
<evidence type="ECO:0000313" key="4">
    <source>
        <dbReference type="EMBL" id="ACU20245.1"/>
    </source>
</evidence>
<name>C6TEJ3_SOYBN</name>
<keyword evidence="3" id="KW-0704">Schiff base</keyword>
<dbReference type="EMBL" id="BT096016">
    <property type="protein sequence ID" value="ACU20245.1"/>
    <property type="molecule type" value="mRNA"/>
</dbReference>
<comment type="function">
    <text evidence="1">Transaldolase is important for the balance of metabolites in the pentose-phosphate pathway.</text>
</comment>
<dbReference type="UniPathway" id="UPA00115"/>
<evidence type="ECO:0008006" key="5">
    <source>
        <dbReference type="Google" id="ProtNLM"/>
    </source>
</evidence>
<dbReference type="InterPro" id="IPR013785">
    <property type="entry name" value="Aldolase_TIM"/>
</dbReference>
<protein>
    <recommendedName>
        <fullName evidence="5">Transaldolase</fullName>
    </recommendedName>
</protein>
<dbReference type="ExpressionAtlas" id="C6TEJ3">
    <property type="expression patterns" value="baseline and differential"/>
</dbReference>
<comment type="similarity">
    <text evidence="2">Belongs to the transaldolase family. Type 2 subfamily.</text>
</comment>